<proteinExistence type="predicted"/>
<organism evidence="3 4">
    <name type="scientific">Caerostris extrusa</name>
    <name type="common">Bark spider</name>
    <name type="synonym">Caerostris bankana</name>
    <dbReference type="NCBI Taxonomy" id="172846"/>
    <lineage>
        <taxon>Eukaryota</taxon>
        <taxon>Metazoa</taxon>
        <taxon>Ecdysozoa</taxon>
        <taxon>Arthropoda</taxon>
        <taxon>Chelicerata</taxon>
        <taxon>Arachnida</taxon>
        <taxon>Araneae</taxon>
        <taxon>Araneomorphae</taxon>
        <taxon>Entelegynae</taxon>
        <taxon>Araneoidea</taxon>
        <taxon>Araneidae</taxon>
        <taxon>Caerostris</taxon>
    </lineage>
</organism>
<reference evidence="3 4" key="1">
    <citation type="submission" date="2021-06" db="EMBL/GenBank/DDBJ databases">
        <title>Caerostris extrusa draft genome.</title>
        <authorList>
            <person name="Kono N."/>
            <person name="Arakawa K."/>
        </authorList>
    </citation>
    <scope>NUCLEOTIDE SEQUENCE [LARGE SCALE GENOMIC DNA]</scope>
</reference>
<feature type="compositionally biased region" description="Basic and acidic residues" evidence="1">
    <location>
        <begin position="206"/>
        <end position="216"/>
    </location>
</feature>
<dbReference type="InterPro" id="IPR036218">
    <property type="entry name" value="HIVI-bd_sf"/>
</dbReference>
<dbReference type="AlphaFoldDB" id="A0AAV4Y4Z8"/>
<evidence type="ECO:0000313" key="4">
    <source>
        <dbReference type="Proteomes" id="UP001054945"/>
    </source>
</evidence>
<dbReference type="SUPFAM" id="SSF140576">
    <property type="entry name" value="HIV integrase-binding domain"/>
    <property type="match status" value="1"/>
</dbReference>
<keyword evidence="4" id="KW-1185">Reference proteome</keyword>
<feature type="compositionally biased region" description="Basic and acidic residues" evidence="1">
    <location>
        <begin position="184"/>
        <end position="196"/>
    </location>
</feature>
<feature type="region of interest" description="Disordered" evidence="1">
    <location>
        <begin position="36"/>
        <end position="78"/>
    </location>
</feature>
<evidence type="ECO:0000259" key="2">
    <source>
        <dbReference type="Pfam" id="PF11467"/>
    </source>
</evidence>
<evidence type="ECO:0000313" key="3">
    <source>
        <dbReference type="EMBL" id="GIZ01969.1"/>
    </source>
</evidence>
<dbReference type="Proteomes" id="UP001054945">
    <property type="component" value="Unassembled WGS sequence"/>
</dbReference>
<dbReference type="InterPro" id="IPR035441">
    <property type="entry name" value="TFIIS/LEDGF_dom_sf"/>
</dbReference>
<feature type="compositionally biased region" description="Basic and acidic residues" evidence="1">
    <location>
        <begin position="38"/>
        <end position="78"/>
    </location>
</feature>
<gene>
    <name evidence="3" type="ORF">CEXT_10011</name>
</gene>
<accession>A0AAV4Y4Z8</accession>
<dbReference type="Gene3D" id="1.20.930.10">
    <property type="entry name" value="Conserved domain common to transcription factors TFIIS, elongin A, CRSP70"/>
    <property type="match status" value="1"/>
</dbReference>
<name>A0AAV4Y4Z8_CAEEX</name>
<dbReference type="InterPro" id="IPR021567">
    <property type="entry name" value="LEDGF_IBD"/>
</dbReference>
<dbReference type="EMBL" id="BPLR01018745">
    <property type="protein sequence ID" value="GIZ01969.1"/>
    <property type="molecule type" value="Genomic_DNA"/>
</dbReference>
<evidence type="ECO:0000256" key="1">
    <source>
        <dbReference type="SAM" id="MobiDB-lite"/>
    </source>
</evidence>
<comment type="caution">
    <text evidence="3">The sequence shown here is derived from an EMBL/GenBank/DDBJ whole genome shotgun (WGS) entry which is preliminary data.</text>
</comment>
<feature type="region of interest" description="Disordered" evidence="1">
    <location>
        <begin position="184"/>
        <end position="216"/>
    </location>
</feature>
<feature type="domain" description="Lens epithelium-derived growth factor integrase-binding" evidence="2">
    <location>
        <begin position="97"/>
        <end position="192"/>
    </location>
</feature>
<dbReference type="Pfam" id="PF11467">
    <property type="entry name" value="LEDGF"/>
    <property type="match status" value="1"/>
</dbReference>
<protein>
    <recommendedName>
        <fullName evidence="2">Lens epithelium-derived growth factor integrase-binding domain-containing protein</fullName>
    </recommendedName>
</protein>
<sequence length="216" mass="25218">METSQKIIKASQKRISRAMKIKRIVRAVLKKPAKKHKLDFSDTEAKSSFKHAEEDKIENKLEKKPEEKEKKGKKMKYDLKKKEKNEKLKVDSEIGMKLSEIDSKIRHSLNSTNLDIDTCLEVMNELDNMALNVAILKKNPSVFLTLRKCRRFKKNESVKQKAEYLYNKFKIYFGGMEKDTISVAEKENKKTEHSSNEQELAVETDSTSKKEEKMEQ</sequence>